<feature type="domain" description="2Fe-2S ferredoxin-type" evidence="3">
    <location>
        <begin position="17"/>
        <end position="103"/>
    </location>
</feature>
<dbReference type="InterPro" id="IPR001041">
    <property type="entry name" value="2Fe-2S_ferredoxin-type"/>
</dbReference>
<dbReference type="GO" id="GO:0005506">
    <property type="term" value="F:iron ion binding"/>
    <property type="evidence" value="ECO:0007669"/>
    <property type="project" value="InterPro"/>
</dbReference>
<dbReference type="eggNOG" id="KOG0430">
    <property type="taxonomic scope" value="Eukaryota"/>
</dbReference>
<reference evidence="4 5" key="1">
    <citation type="journal article" date="2010" name="Nature">
        <title>The Ectocarpus genome and the independent evolution of multicellularity in brown algae.</title>
        <authorList>
            <person name="Cock J.M."/>
            <person name="Sterck L."/>
            <person name="Rouze P."/>
            <person name="Scornet D."/>
            <person name="Allen A.E."/>
            <person name="Amoutzias G."/>
            <person name="Anthouard V."/>
            <person name="Artiguenave F."/>
            <person name="Aury J.M."/>
            <person name="Badger J.H."/>
            <person name="Beszteri B."/>
            <person name="Billiau K."/>
            <person name="Bonnet E."/>
            <person name="Bothwell J.H."/>
            <person name="Bowler C."/>
            <person name="Boyen C."/>
            <person name="Brownlee C."/>
            <person name="Carrano C.J."/>
            <person name="Charrier B."/>
            <person name="Cho G.Y."/>
            <person name="Coelho S.M."/>
            <person name="Collen J."/>
            <person name="Corre E."/>
            <person name="Da Silva C."/>
            <person name="Delage L."/>
            <person name="Delaroque N."/>
            <person name="Dittami S.M."/>
            <person name="Doulbeau S."/>
            <person name="Elias M."/>
            <person name="Farnham G."/>
            <person name="Gachon C.M."/>
            <person name="Gschloessl B."/>
            <person name="Heesch S."/>
            <person name="Jabbari K."/>
            <person name="Jubin C."/>
            <person name="Kawai H."/>
            <person name="Kimura K."/>
            <person name="Kloareg B."/>
            <person name="Kupper F.C."/>
            <person name="Lang D."/>
            <person name="Le Bail A."/>
            <person name="Leblanc C."/>
            <person name="Lerouge P."/>
            <person name="Lohr M."/>
            <person name="Lopez P.J."/>
            <person name="Martens C."/>
            <person name="Maumus F."/>
            <person name="Michel G."/>
            <person name="Miranda-Saavedra D."/>
            <person name="Morales J."/>
            <person name="Moreau H."/>
            <person name="Motomura T."/>
            <person name="Nagasato C."/>
            <person name="Napoli C.A."/>
            <person name="Nelson D.R."/>
            <person name="Nyvall-Collen P."/>
            <person name="Peters A.F."/>
            <person name="Pommier C."/>
            <person name="Potin P."/>
            <person name="Poulain J."/>
            <person name="Quesneville H."/>
            <person name="Read B."/>
            <person name="Rensing S.A."/>
            <person name="Ritter A."/>
            <person name="Rousvoal S."/>
            <person name="Samanta M."/>
            <person name="Samson G."/>
            <person name="Schroeder D.C."/>
            <person name="Segurens B."/>
            <person name="Strittmatter M."/>
            <person name="Tonon T."/>
            <person name="Tregear J.W."/>
            <person name="Valentin K."/>
            <person name="von Dassow P."/>
            <person name="Yamagishi T."/>
            <person name="Van de Peer Y."/>
            <person name="Wincker P."/>
        </authorList>
    </citation>
    <scope>NUCLEOTIDE SEQUENCE [LARGE SCALE GENOMIC DNA]</scope>
    <source>
        <strain evidence="5">Ec32 / CCAP1310/4</strain>
    </source>
</reference>
<keyword evidence="2" id="KW-0411">Iron-sulfur</keyword>
<evidence type="ECO:0000313" key="4">
    <source>
        <dbReference type="EMBL" id="CBJ34224.1"/>
    </source>
</evidence>
<dbReference type="PANTHER" id="PTHR45444">
    <property type="entry name" value="XANTHINE DEHYDROGENASE"/>
    <property type="match status" value="1"/>
</dbReference>
<dbReference type="OrthoDB" id="5418408at2759"/>
<dbReference type="SUPFAM" id="SSF54292">
    <property type="entry name" value="2Fe-2S ferredoxin-like"/>
    <property type="match status" value="1"/>
</dbReference>
<gene>
    <name evidence="4" type="ORF">Esi_1552_0001</name>
</gene>
<dbReference type="Gene3D" id="3.10.20.30">
    <property type="match status" value="1"/>
</dbReference>
<dbReference type="InParanoid" id="D7FL84"/>
<dbReference type="InterPro" id="IPR012675">
    <property type="entry name" value="Beta-grasp_dom_sf"/>
</dbReference>
<dbReference type="FunFam" id="3.10.20.30:FF:000015">
    <property type="entry name" value="Aldehyde oxidase 1"/>
    <property type="match status" value="1"/>
</dbReference>
<keyword evidence="1" id="KW-0408">Iron</keyword>
<protein>
    <submittedName>
        <fullName evidence="4">Similar to aldehyde oxidase 3</fullName>
    </submittedName>
</protein>
<dbReference type="GO" id="GO:0051537">
    <property type="term" value="F:2 iron, 2 sulfur cluster binding"/>
    <property type="evidence" value="ECO:0007669"/>
    <property type="project" value="UniProtKB-KW"/>
</dbReference>
<sequence length="103" mass="10618">MPTGNDDAAGDTQGTRNHLVFFVNGAKQVVKDAQPQTTLLQHLRAAGLTGTKLGCGEGGCGACTVMVSSFDSDKKQIKHAAVNACLAPVGPLTTSGVVVFFRD</sequence>
<keyword evidence="1" id="KW-0001">2Fe-2S</keyword>
<evidence type="ECO:0000259" key="3">
    <source>
        <dbReference type="PROSITE" id="PS51085"/>
    </source>
</evidence>
<dbReference type="InterPro" id="IPR016208">
    <property type="entry name" value="Ald_Oxase/xanthine_DH-like"/>
</dbReference>
<accession>D7FL84</accession>
<name>D7FL84_ECTSI</name>
<evidence type="ECO:0000256" key="2">
    <source>
        <dbReference type="ARBA" id="ARBA00023014"/>
    </source>
</evidence>
<dbReference type="Pfam" id="PF00111">
    <property type="entry name" value="Fer2"/>
    <property type="match status" value="1"/>
</dbReference>
<dbReference type="InterPro" id="IPR006058">
    <property type="entry name" value="2Fe2S_fd_BS"/>
</dbReference>
<dbReference type="AlphaFoldDB" id="D7FL84"/>
<dbReference type="Proteomes" id="UP000002630">
    <property type="component" value="Unassembled WGS sequence"/>
</dbReference>
<proteinExistence type="predicted"/>
<organism evidence="4 5">
    <name type="scientific">Ectocarpus siliculosus</name>
    <name type="common">Brown alga</name>
    <name type="synonym">Conferva siliculosa</name>
    <dbReference type="NCBI Taxonomy" id="2880"/>
    <lineage>
        <taxon>Eukaryota</taxon>
        <taxon>Sar</taxon>
        <taxon>Stramenopiles</taxon>
        <taxon>Ochrophyta</taxon>
        <taxon>PX clade</taxon>
        <taxon>Phaeophyceae</taxon>
        <taxon>Ectocarpales</taxon>
        <taxon>Ectocarpaceae</taxon>
        <taxon>Ectocarpus</taxon>
    </lineage>
</organism>
<dbReference type="InterPro" id="IPR036010">
    <property type="entry name" value="2Fe-2S_ferredoxin-like_sf"/>
</dbReference>
<dbReference type="PROSITE" id="PS51085">
    <property type="entry name" value="2FE2S_FER_2"/>
    <property type="match status" value="1"/>
</dbReference>
<evidence type="ECO:0000256" key="1">
    <source>
        <dbReference type="ARBA" id="ARBA00022714"/>
    </source>
</evidence>
<dbReference type="PANTHER" id="PTHR45444:SF3">
    <property type="entry name" value="XANTHINE DEHYDROGENASE"/>
    <property type="match status" value="1"/>
</dbReference>
<dbReference type="GO" id="GO:0016491">
    <property type="term" value="F:oxidoreductase activity"/>
    <property type="evidence" value="ECO:0007669"/>
    <property type="project" value="InterPro"/>
</dbReference>
<dbReference type="EMBL" id="FN649760">
    <property type="protein sequence ID" value="CBJ34224.1"/>
    <property type="molecule type" value="Genomic_DNA"/>
</dbReference>
<evidence type="ECO:0000313" key="5">
    <source>
        <dbReference type="Proteomes" id="UP000002630"/>
    </source>
</evidence>
<keyword evidence="5" id="KW-1185">Reference proteome</keyword>
<keyword evidence="1" id="KW-0479">Metal-binding</keyword>
<dbReference type="STRING" id="2880.D7FL84"/>
<dbReference type="PROSITE" id="PS00197">
    <property type="entry name" value="2FE2S_FER_1"/>
    <property type="match status" value="1"/>
</dbReference>